<name>A0ABV2BQV2_9GAMM</name>
<accession>A0ABV2BQV2</accession>
<feature type="domain" description="Metallo-beta-lactamase" evidence="1">
    <location>
        <begin position="14"/>
        <end position="190"/>
    </location>
</feature>
<dbReference type="PANTHER" id="PTHR47619">
    <property type="entry name" value="METALLO-HYDROLASE YYCJ-RELATED"/>
    <property type="match status" value="1"/>
</dbReference>
<reference evidence="2 3" key="1">
    <citation type="submission" date="2024-06" db="EMBL/GenBank/DDBJ databases">
        <authorList>
            <person name="Li F."/>
        </authorList>
    </citation>
    <scope>NUCLEOTIDE SEQUENCE [LARGE SCALE GENOMIC DNA]</scope>
    <source>
        <strain evidence="2 3">GXAS 311</strain>
    </source>
</reference>
<dbReference type="SMART" id="SM00849">
    <property type="entry name" value="Lactamase_B"/>
    <property type="match status" value="1"/>
</dbReference>
<dbReference type="EMBL" id="JBEVCJ010000003">
    <property type="protein sequence ID" value="MET1254315.1"/>
    <property type="molecule type" value="Genomic_DNA"/>
</dbReference>
<dbReference type="Pfam" id="PF12706">
    <property type="entry name" value="Lactamase_B_2"/>
    <property type="match status" value="1"/>
</dbReference>
<comment type="caution">
    <text evidence="2">The sequence shown here is derived from an EMBL/GenBank/DDBJ whole genome shotgun (WGS) entry which is preliminary data.</text>
</comment>
<proteinExistence type="predicted"/>
<dbReference type="InterPro" id="IPR052533">
    <property type="entry name" value="WalJ/YycJ-like"/>
</dbReference>
<dbReference type="InterPro" id="IPR036866">
    <property type="entry name" value="RibonucZ/Hydroxyglut_hydro"/>
</dbReference>
<dbReference type="Gene3D" id="3.60.15.10">
    <property type="entry name" value="Ribonuclease Z/Hydroxyacylglutathione hydrolase-like"/>
    <property type="match status" value="1"/>
</dbReference>
<evidence type="ECO:0000259" key="1">
    <source>
        <dbReference type="SMART" id="SM00849"/>
    </source>
</evidence>
<keyword evidence="3" id="KW-1185">Reference proteome</keyword>
<dbReference type="RefSeq" id="WP_353873873.1">
    <property type="nucleotide sequence ID" value="NZ_JBEVCJ010000003.1"/>
</dbReference>
<evidence type="ECO:0000313" key="3">
    <source>
        <dbReference type="Proteomes" id="UP001548189"/>
    </source>
</evidence>
<dbReference type="InterPro" id="IPR001279">
    <property type="entry name" value="Metallo-B-lactamas"/>
</dbReference>
<dbReference type="Proteomes" id="UP001548189">
    <property type="component" value="Unassembled WGS sequence"/>
</dbReference>
<organism evidence="2 3">
    <name type="scientific">Aliikangiella maris</name>
    <dbReference type="NCBI Taxonomy" id="3162458"/>
    <lineage>
        <taxon>Bacteria</taxon>
        <taxon>Pseudomonadati</taxon>
        <taxon>Pseudomonadota</taxon>
        <taxon>Gammaproteobacteria</taxon>
        <taxon>Oceanospirillales</taxon>
        <taxon>Pleioneaceae</taxon>
        <taxon>Aliikangiella</taxon>
    </lineage>
</organism>
<sequence>MSNVKVCSLGSGSKGNATLIQFDQSIILVDSGFSSKELESRLTTLELRPADINAILVTHEHSDHFNGVPVFSNKFNIPVWMSPGTSLHPRADKIRSLNLINIHDSFELAGIQILPVAVPHDSREACQFVFHNDNYRIGILTDLGHVTQHVISCFAECDALLLEFNHDITMLMQGNYPASLKARVGGNLGHLNNQQALNFLHAINKSRLKLLAAMHLSEENNCPELVKNIIQQAELEKTTRVILADQQYGFEWVRIE</sequence>
<protein>
    <submittedName>
        <fullName evidence="2">MBL fold metallo-hydrolase</fullName>
    </submittedName>
</protein>
<dbReference type="SUPFAM" id="SSF56281">
    <property type="entry name" value="Metallo-hydrolase/oxidoreductase"/>
    <property type="match status" value="1"/>
</dbReference>
<gene>
    <name evidence="2" type="ORF">ABVT43_04150</name>
</gene>
<dbReference type="PANTHER" id="PTHR47619:SF1">
    <property type="entry name" value="EXODEOXYRIBONUCLEASE WALJ"/>
    <property type="match status" value="1"/>
</dbReference>
<evidence type="ECO:0000313" key="2">
    <source>
        <dbReference type="EMBL" id="MET1254315.1"/>
    </source>
</evidence>